<proteinExistence type="predicted"/>
<evidence type="ECO:0000259" key="1">
    <source>
        <dbReference type="Pfam" id="PF25275"/>
    </source>
</evidence>
<reference evidence="2" key="1">
    <citation type="journal article" date="2014" name="Int. J. Syst. Evol. Microbiol.">
        <title>Complete genome sequence of Corynebacterium casei LMG S-19264T (=DSM 44701T), isolated from a smear-ripened cheese.</title>
        <authorList>
            <consortium name="US DOE Joint Genome Institute (JGI-PGF)"/>
            <person name="Walter F."/>
            <person name="Albersmeier A."/>
            <person name="Kalinowski J."/>
            <person name="Ruckert C."/>
        </authorList>
    </citation>
    <scope>NUCLEOTIDE SEQUENCE</scope>
    <source>
        <strain evidence="2">CGMCC 1.15179</strain>
    </source>
</reference>
<evidence type="ECO:0000313" key="2">
    <source>
        <dbReference type="EMBL" id="GGE07873.1"/>
    </source>
</evidence>
<comment type="caution">
    <text evidence="2">The sequence shown here is derived from an EMBL/GenBank/DDBJ whole genome shotgun (WGS) entry which is preliminary data.</text>
</comment>
<protein>
    <recommendedName>
        <fullName evidence="1">Golvesin/Xly CBD-like domain-containing protein</fullName>
    </recommendedName>
</protein>
<dbReference type="InterPro" id="IPR033803">
    <property type="entry name" value="CBD-like_Golvesin-Xly"/>
</dbReference>
<dbReference type="Proteomes" id="UP000625210">
    <property type="component" value="Unassembled WGS sequence"/>
</dbReference>
<gene>
    <name evidence="2" type="ORF">GCM10011571_06400</name>
</gene>
<dbReference type="AlphaFoldDB" id="A0A8J2VDC7"/>
<dbReference type="EMBL" id="BMHQ01000002">
    <property type="protein sequence ID" value="GGE07873.1"/>
    <property type="molecule type" value="Genomic_DNA"/>
</dbReference>
<accession>A0A8J2VDC7</accession>
<feature type="domain" description="Golvesin/Xly CBD-like" evidence="1">
    <location>
        <begin position="2"/>
        <end position="48"/>
    </location>
</feature>
<keyword evidence="3" id="KW-1185">Reference proteome</keyword>
<name>A0A8J2VDC7_9BACL</name>
<dbReference type="Pfam" id="PF25275">
    <property type="entry name" value="Golvesin_C"/>
    <property type="match status" value="1"/>
</dbReference>
<sequence length="50" mass="5392">MKTVNQRTGGGQWIYLGTWNFSQGAGIKVVLSDNADGIVVADAVRLVKEQ</sequence>
<dbReference type="RefSeq" id="WP_188646466.1">
    <property type="nucleotide sequence ID" value="NZ_BMHQ01000002.1"/>
</dbReference>
<evidence type="ECO:0000313" key="3">
    <source>
        <dbReference type="Proteomes" id="UP000625210"/>
    </source>
</evidence>
<organism evidence="2 3">
    <name type="scientific">Marinithermofilum abyssi</name>
    <dbReference type="NCBI Taxonomy" id="1571185"/>
    <lineage>
        <taxon>Bacteria</taxon>
        <taxon>Bacillati</taxon>
        <taxon>Bacillota</taxon>
        <taxon>Bacilli</taxon>
        <taxon>Bacillales</taxon>
        <taxon>Thermoactinomycetaceae</taxon>
        <taxon>Marinithermofilum</taxon>
    </lineage>
</organism>
<reference evidence="2" key="2">
    <citation type="submission" date="2020-09" db="EMBL/GenBank/DDBJ databases">
        <authorList>
            <person name="Sun Q."/>
            <person name="Zhou Y."/>
        </authorList>
    </citation>
    <scope>NUCLEOTIDE SEQUENCE</scope>
    <source>
        <strain evidence="2">CGMCC 1.15179</strain>
    </source>
</reference>